<evidence type="ECO:0000256" key="4">
    <source>
        <dbReference type="ARBA" id="ARBA00022692"/>
    </source>
</evidence>
<comment type="subcellular location">
    <subcellularLocation>
        <location evidence="1">Membrane</location>
    </subcellularLocation>
</comment>
<evidence type="ECO:0000256" key="10">
    <source>
        <dbReference type="ARBA" id="ARBA00023136"/>
    </source>
</evidence>
<dbReference type="InterPro" id="IPR050665">
    <property type="entry name" value="Cytochrome_P450_Monooxygen"/>
</dbReference>
<sequence length="376" mass="41761">MLPHLPGDTSSKATSRRLWMEHREEGEKVWLAADGPASTEMSYVGDVASDGRSLGPVFHYSTGAVEMLHVAQPEMVKDMGHWTPSELGMPNYMMKSRKPPFGEGILSANGDLWAYEKKILAPEFFVEKSKGMIGLIVDATVALLQEWENIIDRTGGAVLQKENVEKLRYRGSSRSRSGVEKLMYLPTKSNWEIRKLEVRLLILDLAKEHRSKTCHNDGMHISTPIIATWCLMLLAAHVDWQDRARVEAPEVCHGQTMMDFDALQTLRLYPPASLSIREALTVIKIGGVDVPRGTIIQSSNSAEPVNSIRALSIYFAAKHAEALSSCTAKDFVVCKNIYFAGHEATSTTAAWCLAVPRSRRAKVHAPEAEDPLPYNC</sequence>
<dbReference type="Gene3D" id="1.10.630.10">
    <property type="entry name" value="Cytochrome P450"/>
    <property type="match status" value="2"/>
</dbReference>
<evidence type="ECO:0000256" key="7">
    <source>
        <dbReference type="ARBA" id="ARBA00023002"/>
    </source>
</evidence>
<keyword evidence="12" id="KW-1185">Reference proteome</keyword>
<dbReference type="AlphaFoldDB" id="A0AAQ3SLU5"/>
<dbReference type="SUPFAM" id="SSF48264">
    <property type="entry name" value="Cytochrome P450"/>
    <property type="match status" value="1"/>
</dbReference>
<dbReference type="Proteomes" id="UP001341281">
    <property type="component" value="Chromosome 01"/>
</dbReference>
<dbReference type="EMBL" id="CP144745">
    <property type="protein sequence ID" value="WVZ54753.1"/>
    <property type="molecule type" value="Genomic_DNA"/>
</dbReference>
<evidence type="ECO:0000256" key="9">
    <source>
        <dbReference type="ARBA" id="ARBA00023033"/>
    </source>
</evidence>
<keyword evidence="5" id="KW-0479">Metal-binding</keyword>
<evidence type="ECO:0000313" key="11">
    <source>
        <dbReference type="EMBL" id="WVZ54753.1"/>
    </source>
</evidence>
<keyword evidence="6" id="KW-1133">Transmembrane helix</keyword>
<keyword evidence="3" id="KW-0349">Heme</keyword>
<protein>
    <recommendedName>
        <fullName evidence="13">Cytochrome P450</fullName>
    </recommendedName>
</protein>
<organism evidence="11 12">
    <name type="scientific">Paspalum notatum var. saurae</name>
    <dbReference type="NCBI Taxonomy" id="547442"/>
    <lineage>
        <taxon>Eukaryota</taxon>
        <taxon>Viridiplantae</taxon>
        <taxon>Streptophyta</taxon>
        <taxon>Embryophyta</taxon>
        <taxon>Tracheophyta</taxon>
        <taxon>Spermatophyta</taxon>
        <taxon>Magnoliopsida</taxon>
        <taxon>Liliopsida</taxon>
        <taxon>Poales</taxon>
        <taxon>Poaceae</taxon>
        <taxon>PACMAD clade</taxon>
        <taxon>Panicoideae</taxon>
        <taxon>Andropogonodae</taxon>
        <taxon>Paspaleae</taxon>
        <taxon>Paspalinae</taxon>
        <taxon>Paspalum</taxon>
    </lineage>
</organism>
<evidence type="ECO:0000256" key="8">
    <source>
        <dbReference type="ARBA" id="ARBA00023004"/>
    </source>
</evidence>
<dbReference type="PANTHER" id="PTHR24282">
    <property type="entry name" value="CYTOCHROME P450 FAMILY MEMBER"/>
    <property type="match status" value="1"/>
</dbReference>
<keyword evidence="7" id="KW-0560">Oxidoreductase</keyword>
<evidence type="ECO:0000256" key="1">
    <source>
        <dbReference type="ARBA" id="ARBA00004370"/>
    </source>
</evidence>
<evidence type="ECO:0000256" key="6">
    <source>
        <dbReference type="ARBA" id="ARBA00022989"/>
    </source>
</evidence>
<evidence type="ECO:0000313" key="12">
    <source>
        <dbReference type="Proteomes" id="UP001341281"/>
    </source>
</evidence>
<dbReference type="GO" id="GO:0016705">
    <property type="term" value="F:oxidoreductase activity, acting on paired donors, with incorporation or reduction of molecular oxygen"/>
    <property type="evidence" value="ECO:0007669"/>
    <property type="project" value="InterPro"/>
</dbReference>
<keyword evidence="9" id="KW-0503">Monooxygenase</keyword>
<dbReference type="GO" id="GO:0006629">
    <property type="term" value="P:lipid metabolic process"/>
    <property type="evidence" value="ECO:0007669"/>
    <property type="project" value="UniProtKB-ARBA"/>
</dbReference>
<evidence type="ECO:0000256" key="2">
    <source>
        <dbReference type="ARBA" id="ARBA00010617"/>
    </source>
</evidence>
<dbReference type="GO" id="GO:0016020">
    <property type="term" value="C:membrane"/>
    <property type="evidence" value="ECO:0007669"/>
    <property type="project" value="UniProtKB-SubCell"/>
</dbReference>
<dbReference type="InterPro" id="IPR036396">
    <property type="entry name" value="Cyt_P450_sf"/>
</dbReference>
<keyword evidence="4" id="KW-0812">Transmembrane</keyword>
<gene>
    <name evidence="11" type="ORF">U9M48_005505</name>
</gene>
<proteinExistence type="inferred from homology"/>
<reference evidence="11 12" key="1">
    <citation type="submission" date="2024-02" db="EMBL/GenBank/DDBJ databases">
        <title>High-quality chromosome-scale genome assembly of Pensacola bahiagrass (Paspalum notatum Flugge var. saurae).</title>
        <authorList>
            <person name="Vega J.M."/>
            <person name="Podio M."/>
            <person name="Orjuela J."/>
            <person name="Siena L.A."/>
            <person name="Pessino S.C."/>
            <person name="Combes M.C."/>
            <person name="Mariac C."/>
            <person name="Albertini E."/>
            <person name="Pupilli F."/>
            <person name="Ortiz J.P.A."/>
            <person name="Leblanc O."/>
        </authorList>
    </citation>
    <scope>NUCLEOTIDE SEQUENCE [LARGE SCALE GENOMIC DNA]</scope>
    <source>
        <strain evidence="11">R1</strain>
        <tissue evidence="11">Leaf</tissue>
    </source>
</reference>
<dbReference type="GO" id="GO:0020037">
    <property type="term" value="F:heme binding"/>
    <property type="evidence" value="ECO:0007669"/>
    <property type="project" value="InterPro"/>
</dbReference>
<dbReference type="GO" id="GO:0005506">
    <property type="term" value="F:iron ion binding"/>
    <property type="evidence" value="ECO:0007669"/>
    <property type="project" value="InterPro"/>
</dbReference>
<dbReference type="PANTHER" id="PTHR24282:SF99">
    <property type="entry name" value="CYTOCHROME P450 714A1"/>
    <property type="match status" value="1"/>
</dbReference>
<name>A0AAQ3SLU5_PASNO</name>
<keyword evidence="8" id="KW-0408">Iron</keyword>
<comment type="similarity">
    <text evidence="2">Belongs to the cytochrome P450 family.</text>
</comment>
<dbReference type="GO" id="GO:0004497">
    <property type="term" value="F:monooxygenase activity"/>
    <property type="evidence" value="ECO:0007669"/>
    <property type="project" value="UniProtKB-KW"/>
</dbReference>
<keyword evidence="10" id="KW-0472">Membrane</keyword>
<evidence type="ECO:0000256" key="3">
    <source>
        <dbReference type="ARBA" id="ARBA00022617"/>
    </source>
</evidence>
<evidence type="ECO:0008006" key="13">
    <source>
        <dbReference type="Google" id="ProtNLM"/>
    </source>
</evidence>
<evidence type="ECO:0000256" key="5">
    <source>
        <dbReference type="ARBA" id="ARBA00022723"/>
    </source>
</evidence>
<accession>A0AAQ3SLU5</accession>